<accession>Q11N16</accession>
<reference evidence="2" key="1">
    <citation type="submission" date="2006-06" db="EMBL/GenBank/DDBJ databases">
        <title>Complete sequence of Plasmid 1 of Chelativorans sp. BNC1.</title>
        <authorList>
            <consortium name="US DOE Joint Genome Institute"/>
            <person name="Copeland A."/>
            <person name="Lucas S."/>
            <person name="Lapidus A."/>
            <person name="Barry K."/>
            <person name="Detter J.C."/>
            <person name="Glavina del Rio T."/>
            <person name="Hammon N."/>
            <person name="Israni S."/>
            <person name="Dalin E."/>
            <person name="Tice H."/>
            <person name="Pitluck S."/>
            <person name="Chertkov O."/>
            <person name="Brettin T."/>
            <person name="Bruce D."/>
            <person name="Han C."/>
            <person name="Tapia R."/>
            <person name="Gilna P."/>
            <person name="Schmutz J."/>
            <person name="Larimer F."/>
            <person name="Land M."/>
            <person name="Hauser L."/>
            <person name="Kyrpides N."/>
            <person name="Mikhailova N."/>
            <person name="Richardson P."/>
        </authorList>
    </citation>
    <scope>NUCLEOTIDE SEQUENCE</scope>
    <source>
        <strain evidence="2">BNC1</strain>
        <plasmid evidence="2">1</plasmid>
    </source>
</reference>
<dbReference type="EMBL" id="CP000389">
    <property type="protein sequence ID" value="ABG61192.1"/>
    <property type="molecule type" value="Genomic_DNA"/>
</dbReference>
<evidence type="ECO:0000256" key="1">
    <source>
        <dbReference type="SAM" id="MobiDB-lite"/>
    </source>
</evidence>
<dbReference type="OrthoDB" id="580775at2"/>
<dbReference type="AlphaFoldDB" id="Q11N16"/>
<dbReference type="InterPro" id="IPR053158">
    <property type="entry name" value="CapK_Type1_Caps_Biosynth"/>
</dbReference>
<geneLocation type="plasmid" evidence="2">
    <name>1</name>
</geneLocation>
<keyword evidence="2" id="KW-0614">Plasmid</keyword>
<dbReference type="Gene3D" id="3.40.50.12780">
    <property type="entry name" value="N-terminal domain of ligase-like"/>
    <property type="match status" value="1"/>
</dbReference>
<dbReference type="PANTHER" id="PTHR36932:SF1">
    <property type="entry name" value="CAPSULAR POLYSACCHARIDE BIOSYNTHESIS PROTEIN"/>
    <property type="match status" value="1"/>
</dbReference>
<dbReference type="SUPFAM" id="SSF56801">
    <property type="entry name" value="Acetyl-CoA synthetase-like"/>
    <property type="match status" value="1"/>
</dbReference>
<dbReference type="KEGG" id="mes:Meso_4216"/>
<evidence type="ECO:0000313" key="2">
    <source>
        <dbReference type="EMBL" id="ABG61192.1"/>
    </source>
</evidence>
<organism evidence="2">
    <name type="scientific">Chelativorans sp. (strain BNC1)</name>
    <dbReference type="NCBI Taxonomy" id="266779"/>
    <lineage>
        <taxon>Bacteria</taxon>
        <taxon>Pseudomonadati</taxon>
        <taxon>Pseudomonadota</taxon>
        <taxon>Alphaproteobacteria</taxon>
        <taxon>Hyphomicrobiales</taxon>
        <taxon>Phyllobacteriaceae</taxon>
        <taxon>Chelativorans</taxon>
    </lineage>
</organism>
<gene>
    <name evidence="2" type="ordered locus">Meso_4216</name>
</gene>
<dbReference type="PANTHER" id="PTHR36932">
    <property type="entry name" value="CAPSULAR POLYSACCHARIDE BIOSYNTHESIS PROTEIN"/>
    <property type="match status" value="1"/>
</dbReference>
<dbReference type="InterPro" id="IPR042099">
    <property type="entry name" value="ANL_N_sf"/>
</dbReference>
<protein>
    <submittedName>
        <fullName evidence="2">Coenzyme F390 synthetase-like protein</fullName>
    </submittedName>
</protein>
<proteinExistence type="predicted"/>
<dbReference type="HOGENOM" id="CLU_035301_4_1_5"/>
<sequence length="456" mass="50148">MTEHVVSLIWDAWRTRKKGVGAIAQRQRARLADIVAHARANSPHYRELYRDLPDLVESVQQLPVTDKKMLMQRFDDWCTDRAVTLEATEALVDDPSRIGEWFLGKYTVMTTSGTTGRRGIFLVDDHTMAVVTAMMLRWIGDWLGPSDFLKIIARRGRMAMVMATGGHFASAVAAARLKQRRGSRIEVLSAHMPTAELVAQLNRFQPALLTPYASMAALLADEQEAGRLDIHPVLLALSAEGLPQAEYGRIARVFNAKIGNSYAASECMFLSAMCDEGWLHINADWVAFEPVDADYRAVAPGEQSHTVLISNLANRVQPILRYDLGDSVLQRPDPCPCGNPLPAIRVQGRSADVLTFRTPGGEVRLPPLALSQAIESIRGVTLFQIAQSDPDGLELRLQIAPAANADAVWREAEAGLRKVLGEHGLERVAIRRGGEPPEQGRGGKFREVIPLSGGRS</sequence>
<name>Q11N16_CHESB</name>
<feature type="region of interest" description="Disordered" evidence="1">
    <location>
        <begin position="432"/>
        <end position="456"/>
    </location>
</feature>